<dbReference type="EMBL" id="VLKU01000006">
    <property type="protein sequence ID" value="TWI33874.1"/>
    <property type="molecule type" value="Genomic_DNA"/>
</dbReference>
<accession>A0A562NNW1</accession>
<comment type="caution">
    <text evidence="1">The sequence shown here is derived from an EMBL/GenBank/DDBJ whole genome shotgun (WGS) entry which is preliminary data.</text>
</comment>
<gene>
    <name evidence="1" type="ORF">IQ24_02241</name>
</gene>
<protein>
    <submittedName>
        <fullName evidence="1">Uncharacterized protein</fullName>
    </submittedName>
</protein>
<proteinExistence type="predicted"/>
<keyword evidence="2" id="KW-1185">Reference proteome</keyword>
<sequence>MAQETPDPANYYVSLAGDGAFWALRINDVTVWSDFQGRDTNLSVPVNAYLKQGRNEIDVTFVTVDGSPIEYNVANPDFYFLTQLQRVDLVSRDRQQATMLNLSLDPTDNTVLFPQMTRLGQPVEARSTPPMKVGRDRQDKADLISGWGDHWTARRVTAEVEIADPLPAGPWVSAPVIEDTPENRAQLLAAYRELHAVLMSGDARKVRAKLEPAWRHLAVTMHYASLEEYLEKVAPLQDLTVTDSQGRTLQPLDLVLGPKDFQIERMAGGRLLRIIPDPLIWNTPSDPDNVGSLNVAFFRAADGSLQAGAVLY</sequence>
<evidence type="ECO:0000313" key="2">
    <source>
        <dbReference type="Proteomes" id="UP000316225"/>
    </source>
</evidence>
<dbReference type="Proteomes" id="UP000316225">
    <property type="component" value="Unassembled WGS sequence"/>
</dbReference>
<reference evidence="1 2" key="1">
    <citation type="journal article" date="2015" name="Stand. Genomic Sci.">
        <title>Genomic Encyclopedia of Bacterial and Archaeal Type Strains, Phase III: the genomes of soil and plant-associated and newly described type strains.</title>
        <authorList>
            <person name="Whitman W.B."/>
            <person name="Woyke T."/>
            <person name="Klenk H.P."/>
            <person name="Zhou Y."/>
            <person name="Lilburn T.G."/>
            <person name="Beck B.J."/>
            <person name="De Vos P."/>
            <person name="Vandamme P."/>
            <person name="Eisen J.A."/>
            <person name="Garrity G."/>
            <person name="Hugenholtz P."/>
            <person name="Kyrpides N.C."/>
        </authorList>
    </citation>
    <scope>NUCLEOTIDE SEQUENCE [LARGE SCALE GENOMIC DNA]</scope>
    <source>
        <strain evidence="1 2">CGMCC 1.5364</strain>
    </source>
</reference>
<name>A0A562NNW1_9RHOB</name>
<evidence type="ECO:0000313" key="1">
    <source>
        <dbReference type="EMBL" id="TWI33874.1"/>
    </source>
</evidence>
<dbReference type="AlphaFoldDB" id="A0A562NNW1"/>
<organism evidence="1 2">
    <name type="scientific">Paracoccus sulfuroxidans</name>
    <dbReference type="NCBI Taxonomy" id="384678"/>
    <lineage>
        <taxon>Bacteria</taxon>
        <taxon>Pseudomonadati</taxon>
        <taxon>Pseudomonadota</taxon>
        <taxon>Alphaproteobacteria</taxon>
        <taxon>Rhodobacterales</taxon>
        <taxon>Paracoccaceae</taxon>
        <taxon>Paracoccus</taxon>
    </lineage>
</organism>